<dbReference type="Proteomes" id="UP000005709">
    <property type="component" value="Unassembled WGS sequence"/>
</dbReference>
<organism evidence="2 3">
    <name type="scientific">Campylobacter gracilis RM3268</name>
    <dbReference type="NCBI Taxonomy" id="553220"/>
    <lineage>
        <taxon>Bacteria</taxon>
        <taxon>Pseudomonadati</taxon>
        <taxon>Campylobacterota</taxon>
        <taxon>Epsilonproteobacteria</taxon>
        <taxon>Campylobacterales</taxon>
        <taxon>Campylobacteraceae</taxon>
        <taxon>Campylobacter</taxon>
    </lineage>
</organism>
<keyword evidence="1" id="KW-0812">Transmembrane</keyword>
<name>C8PLP6_9BACT</name>
<keyword evidence="1" id="KW-1133">Transmembrane helix</keyword>
<keyword evidence="3" id="KW-1185">Reference proteome</keyword>
<dbReference type="RefSeq" id="WP_005873334.1">
    <property type="nucleotide sequence ID" value="NZ_ACYG01000032.1"/>
</dbReference>
<comment type="caution">
    <text evidence="2">The sequence shown here is derived from an EMBL/GenBank/DDBJ whole genome shotgun (WGS) entry which is preliminary data.</text>
</comment>
<evidence type="ECO:0000256" key="1">
    <source>
        <dbReference type="SAM" id="Phobius"/>
    </source>
</evidence>
<protein>
    <submittedName>
        <fullName evidence="2">Uncharacterized protein</fullName>
    </submittedName>
</protein>
<proteinExistence type="predicted"/>
<dbReference type="AlphaFoldDB" id="C8PLP6"/>
<evidence type="ECO:0000313" key="3">
    <source>
        <dbReference type="Proteomes" id="UP000005709"/>
    </source>
</evidence>
<evidence type="ECO:0000313" key="2">
    <source>
        <dbReference type="EMBL" id="EEV16358.1"/>
    </source>
</evidence>
<reference evidence="2 3" key="1">
    <citation type="submission" date="2009-07" db="EMBL/GenBank/DDBJ databases">
        <authorList>
            <person name="Madupu R."/>
            <person name="Sebastian Y."/>
            <person name="Durkin A.S."/>
            <person name="Torralba M."/>
            <person name="Methe B."/>
            <person name="Sutton G.G."/>
            <person name="Strausberg R.L."/>
            <person name="Nelson K.E."/>
        </authorList>
    </citation>
    <scope>NUCLEOTIDE SEQUENCE [LARGE SCALE GENOMIC DNA]</scope>
    <source>
        <strain evidence="2 3">RM3268</strain>
    </source>
</reference>
<keyword evidence="1" id="KW-0472">Membrane</keyword>
<dbReference type="STRING" id="824.CGRAC_1523"/>
<gene>
    <name evidence="2" type="ORF">CAMGR0001_2056</name>
</gene>
<accession>C8PLP6</accession>
<feature type="transmembrane region" description="Helical" evidence="1">
    <location>
        <begin position="30"/>
        <end position="49"/>
    </location>
</feature>
<feature type="transmembrane region" description="Helical" evidence="1">
    <location>
        <begin position="6"/>
        <end position="23"/>
    </location>
</feature>
<dbReference type="EMBL" id="ACYG01000032">
    <property type="protein sequence ID" value="EEV16358.1"/>
    <property type="molecule type" value="Genomic_DNA"/>
</dbReference>
<sequence>MKPAQILSLLSHISFVAAIIYRLKFRDNNPWEFAIALFAYAILFAFYPQSLLNDNKKTIALLLFMALLIVIV</sequence>